<dbReference type="PaxDb" id="4081-Solyc00g164580.1.1"/>
<evidence type="ECO:0000313" key="2">
    <source>
        <dbReference type="EnsemblPlants" id="Solyc00g164580.1.1"/>
    </source>
</evidence>
<dbReference type="InParanoid" id="A0A494GA27"/>
<sequence length="177" mass="19913">MAAPWDAHLKPLSGQCEKERSDVNIRMEGLLVSCRANDALLALPTRQGKDQRREMITVKHKIQSWNLPTLVSWARASYLVDSPFPPPRALAFRVDTQEIHYEDMTQSLKSMIDRRIPSVLTRMLLREKNLLTQEHLNLFFLCPTSAYVKASAHSSVKGNATQGSKKKAGASSERLGL</sequence>
<name>A0A494GA27_SOLLC</name>
<dbReference type="Gramene" id="Solyc00g164580.1.1">
    <property type="protein sequence ID" value="Solyc00g164580.1.1"/>
    <property type="gene ID" value="Solyc00g164580.1"/>
</dbReference>
<reference evidence="2" key="2">
    <citation type="submission" date="2019-04" db="UniProtKB">
        <authorList>
            <consortium name="EnsemblPlants"/>
        </authorList>
    </citation>
    <scope>IDENTIFICATION</scope>
    <source>
        <strain evidence="2">cv. Heinz 1706</strain>
    </source>
</reference>
<evidence type="ECO:0000313" key="3">
    <source>
        <dbReference type="Proteomes" id="UP000004994"/>
    </source>
</evidence>
<feature type="region of interest" description="Disordered" evidence="1">
    <location>
        <begin position="154"/>
        <end position="177"/>
    </location>
</feature>
<accession>A0A494GA27</accession>
<dbReference type="EnsemblPlants" id="Solyc00g164580.1.1">
    <property type="protein sequence ID" value="Solyc00g164580.1.1"/>
    <property type="gene ID" value="Solyc00g164580.1"/>
</dbReference>
<keyword evidence="3" id="KW-1185">Reference proteome</keyword>
<protein>
    <submittedName>
        <fullName evidence="2">Uncharacterized protein</fullName>
    </submittedName>
</protein>
<dbReference type="Proteomes" id="UP000004994">
    <property type="component" value="Unassembled WGS sequence"/>
</dbReference>
<dbReference type="AlphaFoldDB" id="A0A494GA27"/>
<feature type="compositionally biased region" description="Polar residues" evidence="1">
    <location>
        <begin position="154"/>
        <end position="163"/>
    </location>
</feature>
<evidence type="ECO:0000256" key="1">
    <source>
        <dbReference type="SAM" id="MobiDB-lite"/>
    </source>
</evidence>
<organism evidence="2">
    <name type="scientific">Solanum lycopersicum</name>
    <name type="common">Tomato</name>
    <name type="synonym">Lycopersicon esculentum</name>
    <dbReference type="NCBI Taxonomy" id="4081"/>
    <lineage>
        <taxon>Eukaryota</taxon>
        <taxon>Viridiplantae</taxon>
        <taxon>Streptophyta</taxon>
        <taxon>Embryophyta</taxon>
        <taxon>Tracheophyta</taxon>
        <taxon>Spermatophyta</taxon>
        <taxon>Magnoliopsida</taxon>
        <taxon>eudicotyledons</taxon>
        <taxon>Gunneridae</taxon>
        <taxon>Pentapetalae</taxon>
        <taxon>asterids</taxon>
        <taxon>lamiids</taxon>
        <taxon>Solanales</taxon>
        <taxon>Solanaceae</taxon>
        <taxon>Solanoideae</taxon>
        <taxon>Solaneae</taxon>
        <taxon>Solanum</taxon>
        <taxon>Solanum subgen. Lycopersicon</taxon>
    </lineage>
</organism>
<proteinExistence type="predicted"/>
<reference evidence="2" key="1">
    <citation type="journal article" date="2012" name="Nature">
        <title>The tomato genome sequence provides insights into fleshy fruit evolution.</title>
        <authorList>
            <consortium name="Tomato Genome Consortium"/>
        </authorList>
    </citation>
    <scope>NUCLEOTIDE SEQUENCE [LARGE SCALE GENOMIC DNA]</scope>
    <source>
        <strain evidence="2">cv. Heinz 1706</strain>
    </source>
</reference>
<dbReference type="STRING" id="4081.A0A494GA27"/>